<accession>A0A4Y2MPW6</accession>
<dbReference type="AlphaFoldDB" id="A0A4Y2MPW6"/>
<comment type="caution">
    <text evidence="1">The sequence shown here is derived from an EMBL/GenBank/DDBJ whole genome shotgun (WGS) entry which is preliminary data.</text>
</comment>
<keyword evidence="2" id="KW-1185">Reference proteome</keyword>
<gene>
    <name evidence="1" type="ORF">AVEN_190733_1</name>
</gene>
<protein>
    <submittedName>
        <fullName evidence="1">Uncharacterized protein</fullName>
    </submittedName>
</protein>
<proteinExistence type="predicted"/>
<name>A0A4Y2MPW6_ARAVE</name>
<dbReference type="EMBL" id="BGPR01007684">
    <property type="protein sequence ID" value="GBN28733.1"/>
    <property type="molecule type" value="Genomic_DNA"/>
</dbReference>
<dbReference type="OrthoDB" id="6723241at2759"/>
<dbReference type="Proteomes" id="UP000499080">
    <property type="component" value="Unassembled WGS sequence"/>
</dbReference>
<sequence>MLLYFRTSGHFSYAKYAHFYLQDMQDLKSTMGAKEYEKFTTQGNFFTIRRRTFKFWSGAWSDMTIVHLLKKNMKTFGDLTHGRGVSNSVLARCYGETKDIKLGLTI</sequence>
<reference evidence="1 2" key="1">
    <citation type="journal article" date="2019" name="Sci. Rep.">
        <title>Orb-weaving spider Araneus ventricosus genome elucidates the spidroin gene catalogue.</title>
        <authorList>
            <person name="Kono N."/>
            <person name="Nakamura H."/>
            <person name="Ohtoshi R."/>
            <person name="Moran D.A.P."/>
            <person name="Shinohara A."/>
            <person name="Yoshida Y."/>
            <person name="Fujiwara M."/>
            <person name="Mori M."/>
            <person name="Tomita M."/>
            <person name="Arakawa K."/>
        </authorList>
    </citation>
    <scope>NUCLEOTIDE SEQUENCE [LARGE SCALE GENOMIC DNA]</scope>
</reference>
<evidence type="ECO:0000313" key="1">
    <source>
        <dbReference type="EMBL" id="GBN28733.1"/>
    </source>
</evidence>
<organism evidence="1 2">
    <name type="scientific">Araneus ventricosus</name>
    <name type="common">Orbweaver spider</name>
    <name type="synonym">Epeira ventricosa</name>
    <dbReference type="NCBI Taxonomy" id="182803"/>
    <lineage>
        <taxon>Eukaryota</taxon>
        <taxon>Metazoa</taxon>
        <taxon>Ecdysozoa</taxon>
        <taxon>Arthropoda</taxon>
        <taxon>Chelicerata</taxon>
        <taxon>Arachnida</taxon>
        <taxon>Araneae</taxon>
        <taxon>Araneomorphae</taxon>
        <taxon>Entelegynae</taxon>
        <taxon>Araneoidea</taxon>
        <taxon>Araneidae</taxon>
        <taxon>Araneus</taxon>
    </lineage>
</organism>
<evidence type="ECO:0000313" key="2">
    <source>
        <dbReference type="Proteomes" id="UP000499080"/>
    </source>
</evidence>